<protein>
    <recommendedName>
        <fullName evidence="2">Transposase</fullName>
    </recommendedName>
</protein>
<evidence type="ECO:0000313" key="1">
    <source>
        <dbReference type="EMBL" id="XDQ68380.1"/>
    </source>
</evidence>
<name>A0AB39SME4_9ACTN</name>
<sequence length="100" mass="10779">MAAAPVYATAQRIGGRPLVCDATAVASHQGTVAHMLLDGTGCGLTEQPEIIVICERLDTAPLWLQGVRDGELDDSMLERFAQLWKFGCDTPRSPQPSKAR</sequence>
<reference evidence="1" key="1">
    <citation type="submission" date="2024-07" db="EMBL/GenBank/DDBJ databases">
        <authorList>
            <person name="Yu S.T."/>
        </authorList>
    </citation>
    <scope>NUCLEOTIDE SEQUENCE</scope>
    <source>
        <strain evidence="1">R35</strain>
    </source>
</reference>
<organism evidence="1">
    <name type="scientific">Streptomyces sp. R35</name>
    <dbReference type="NCBI Taxonomy" id="3238630"/>
    <lineage>
        <taxon>Bacteria</taxon>
        <taxon>Bacillati</taxon>
        <taxon>Actinomycetota</taxon>
        <taxon>Actinomycetes</taxon>
        <taxon>Kitasatosporales</taxon>
        <taxon>Streptomycetaceae</taxon>
        <taxon>Streptomyces</taxon>
    </lineage>
</organism>
<gene>
    <name evidence="1" type="ORF">AB5J50_50410</name>
</gene>
<accession>A0AB39SME4</accession>
<dbReference type="RefSeq" id="WP_369265198.1">
    <property type="nucleotide sequence ID" value="NZ_CP163440.1"/>
</dbReference>
<dbReference type="AlphaFoldDB" id="A0AB39SME4"/>
<proteinExistence type="predicted"/>
<dbReference type="EMBL" id="CP163440">
    <property type="protein sequence ID" value="XDQ68380.1"/>
    <property type="molecule type" value="Genomic_DNA"/>
</dbReference>
<evidence type="ECO:0008006" key="2">
    <source>
        <dbReference type="Google" id="ProtNLM"/>
    </source>
</evidence>